<evidence type="ECO:0000256" key="1">
    <source>
        <dbReference type="ARBA" id="ARBA00005194"/>
    </source>
</evidence>
<feature type="transmembrane region" description="Helical" evidence="7">
    <location>
        <begin position="20"/>
        <end position="38"/>
    </location>
</feature>
<evidence type="ECO:0000256" key="3">
    <source>
        <dbReference type="ARBA" id="ARBA00022679"/>
    </source>
</evidence>
<keyword evidence="3 6" id="KW-0808">Transferase</keyword>
<comment type="pathway">
    <text evidence="1 6">Lipid metabolism; fatty acid biosynthesis.</text>
</comment>
<evidence type="ECO:0000259" key="8">
    <source>
        <dbReference type="Pfam" id="PF08392"/>
    </source>
</evidence>
<protein>
    <recommendedName>
        <fullName evidence="6">3-ketoacyl-CoA synthase</fullName>
        <ecNumber evidence="6">2.3.1.-</ecNumber>
    </recommendedName>
</protein>
<dbReference type="Pfam" id="PF08392">
    <property type="entry name" value="FAE1_CUT1_RppA"/>
    <property type="match status" value="1"/>
</dbReference>
<dbReference type="InterPro" id="IPR016039">
    <property type="entry name" value="Thiolase-like"/>
</dbReference>
<dbReference type="Pfam" id="PF08541">
    <property type="entry name" value="ACP_syn_III_C"/>
    <property type="match status" value="1"/>
</dbReference>
<keyword evidence="7" id="KW-1133">Transmembrane helix</keyword>
<dbReference type="UniPathway" id="UPA00094"/>
<dbReference type="OrthoDB" id="329835at2759"/>
<dbReference type="CDD" id="cd00831">
    <property type="entry name" value="CHS_like"/>
    <property type="match status" value="1"/>
</dbReference>
<gene>
    <name evidence="10" type="ORF">F511_11852</name>
</gene>
<dbReference type="GO" id="GO:0016020">
    <property type="term" value="C:membrane"/>
    <property type="evidence" value="ECO:0007669"/>
    <property type="project" value="InterPro"/>
</dbReference>
<accession>A0A2Z7BCK3</accession>
<dbReference type="EC" id="2.3.1.-" evidence="6"/>
<keyword evidence="7" id="KW-0812">Transmembrane</keyword>
<feature type="transmembrane region" description="Helical" evidence="7">
    <location>
        <begin position="142"/>
        <end position="161"/>
    </location>
</feature>
<keyword evidence="4 6" id="KW-0012">Acyltransferase</keyword>
<comment type="similarity">
    <text evidence="2 6">Belongs to the thiolase-like superfamily. Chalcone/stilbene synthases family.</text>
</comment>
<evidence type="ECO:0000313" key="10">
    <source>
        <dbReference type="EMBL" id="KZV31139.1"/>
    </source>
</evidence>
<dbReference type="InterPro" id="IPR013601">
    <property type="entry name" value="FAE1_typ3_polyketide_synth"/>
</dbReference>
<dbReference type="PANTHER" id="PTHR31561">
    <property type="entry name" value="3-KETOACYL-COA SYNTHASE"/>
    <property type="match status" value="1"/>
</dbReference>
<evidence type="ECO:0000256" key="4">
    <source>
        <dbReference type="ARBA" id="ARBA00023315"/>
    </source>
</evidence>
<dbReference type="InterPro" id="IPR012392">
    <property type="entry name" value="3-ktacl-CoA_syn"/>
</dbReference>
<dbReference type="Proteomes" id="UP000250235">
    <property type="component" value="Unassembled WGS sequence"/>
</dbReference>
<dbReference type="SUPFAM" id="SSF53901">
    <property type="entry name" value="Thiolase-like"/>
    <property type="match status" value="2"/>
</dbReference>
<dbReference type="Gene3D" id="3.40.47.10">
    <property type="match status" value="1"/>
</dbReference>
<evidence type="ECO:0000313" key="11">
    <source>
        <dbReference type="Proteomes" id="UP000250235"/>
    </source>
</evidence>
<dbReference type="EMBL" id="KV007739">
    <property type="protein sequence ID" value="KZV31139.1"/>
    <property type="molecule type" value="Genomic_DNA"/>
</dbReference>
<dbReference type="PIRSF" id="PIRSF036417">
    <property type="entry name" value="3-ktacl-CoA_syn"/>
    <property type="match status" value="1"/>
</dbReference>
<dbReference type="GO" id="GO:0006633">
    <property type="term" value="P:fatty acid biosynthetic process"/>
    <property type="evidence" value="ECO:0007669"/>
    <property type="project" value="UniProtKB-UniPathway"/>
</dbReference>
<reference evidence="10 11" key="1">
    <citation type="journal article" date="2015" name="Proc. Natl. Acad. Sci. U.S.A.">
        <title>The resurrection genome of Boea hygrometrica: A blueprint for survival of dehydration.</title>
        <authorList>
            <person name="Xiao L."/>
            <person name="Yang G."/>
            <person name="Zhang L."/>
            <person name="Yang X."/>
            <person name="Zhao S."/>
            <person name="Ji Z."/>
            <person name="Zhou Q."/>
            <person name="Hu M."/>
            <person name="Wang Y."/>
            <person name="Chen M."/>
            <person name="Xu Y."/>
            <person name="Jin H."/>
            <person name="Xiao X."/>
            <person name="Hu G."/>
            <person name="Bao F."/>
            <person name="Hu Y."/>
            <person name="Wan P."/>
            <person name="Li L."/>
            <person name="Deng X."/>
            <person name="Kuang T."/>
            <person name="Xiang C."/>
            <person name="Zhu J.K."/>
            <person name="Oliver M.J."/>
            <person name="He Y."/>
        </authorList>
    </citation>
    <scope>NUCLEOTIDE SEQUENCE [LARGE SCALE GENOMIC DNA]</scope>
    <source>
        <strain evidence="11">cv. XS01</strain>
    </source>
</reference>
<evidence type="ECO:0000256" key="6">
    <source>
        <dbReference type="PIRNR" id="PIRNR036417"/>
    </source>
</evidence>
<keyword evidence="7" id="KW-0472">Membrane</keyword>
<sequence length="454" mass="51400">MALSSPNTSLCDLITTNNNHIWAGVCVILLVALLLHIYGKKNAIYLLDYTCYKPPYSCRAPMSLYAEYIELDDEFDDDAVAFQIKVLEKSGFSDETSIAPSLFRVPITKSLSFDRDEAKMVLFSLVKELLDKSSMRPKAIDILIINSCMFSTTPSLTAMVVNEFKMRSNIMSFNLSGMGCSAGIISIGLARDLLKVHRNSLALILSTEFMSMNWYTGKNRSMLLSNCLFRMGGAAILMSSRSQDRKKSKYSLQHVVRTNIARDDESYPCICQEEDDKKKTGISISRNILTVAGEAMKANLAMLGPKVLPFSQQFRYVMFLVLQKMRILDKTRVYIPDFRQAFEHFCIHTGGKAVILAIEKRLRLRSEDMEASKMTLYRFGNTSSSSIWYELSYMEAKGRIRKGDRVWQLAFGSGFKCNSAVWKCVASIVTDQGNPWSDRIQTYPVDVPDTRKIF</sequence>
<proteinExistence type="inferred from homology"/>
<comment type="catalytic activity">
    <reaction evidence="5">
        <text>a very-long-chain acyl-CoA + malonyl-CoA + H(+) = a very-long-chain 3-oxoacyl-CoA + CO2 + CoA</text>
        <dbReference type="Rhea" id="RHEA:32727"/>
        <dbReference type="ChEBI" id="CHEBI:15378"/>
        <dbReference type="ChEBI" id="CHEBI:16526"/>
        <dbReference type="ChEBI" id="CHEBI:57287"/>
        <dbReference type="ChEBI" id="CHEBI:57384"/>
        <dbReference type="ChEBI" id="CHEBI:90725"/>
        <dbReference type="ChEBI" id="CHEBI:90736"/>
        <dbReference type="EC" id="2.3.1.199"/>
    </reaction>
</comment>
<dbReference type="InterPro" id="IPR013747">
    <property type="entry name" value="ACP_syn_III_C"/>
</dbReference>
<dbReference type="GO" id="GO:0009922">
    <property type="term" value="F:fatty acid elongase activity"/>
    <property type="evidence" value="ECO:0007669"/>
    <property type="project" value="UniProtKB-EC"/>
</dbReference>
<keyword evidence="11" id="KW-1185">Reference proteome</keyword>
<evidence type="ECO:0000256" key="7">
    <source>
        <dbReference type="SAM" id="Phobius"/>
    </source>
</evidence>
<evidence type="ECO:0000259" key="9">
    <source>
        <dbReference type="Pfam" id="PF08541"/>
    </source>
</evidence>
<evidence type="ECO:0000256" key="5">
    <source>
        <dbReference type="ARBA" id="ARBA00047375"/>
    </source>
</evidence>
<name>A0A2Z7BCK3_9LAMI</name>
<evidence type="ECO:0000256" key="2">
    <source>
        <dbReference type="ARBA" id="ARBA00005531"/>
    </source>
</evidence>
<feature type="domain" description="FAE" evidence="8">
    <location>
        <begin position="40"/>
        <end position="324"/>
    </location>
</feature>
<organism evidence="10 11">
    <name type="scientific">Dorcoceras hygrometricum</name>
    <dbReference type="NCBI Taxonomy" id="472368"/>
    <lineage>
        <taxon>Eukaryota</taxon>
        <taxon>Viridiplantae</taxon>
        <taxon>Streptophyta</taxon>
        <taxon>Embryophyta</taxon>
        <taxon>Tracheophyta</taxon>
        <taxon>Spermatophyta</taxon>
        <taxon>Magnoliopsida</taxon>
        <taxon>eudicotyledons</taxon>
        <taxon>Gunneridae</taxon>
        <taxon>Pentapetalae</taxon>
        <taxon>asterids</taxon>
        <taxon>lamiids</taxon>
        <taxon>Lamiales</taxon>
        <taxon>Gesneriaceae</taxon>
        <taxon>Didymocarpoideae</taxon>
        <taxon>Trichosporeae</taxon>
        <taxon>Loxocarpinae</taxon>
        <taxon>Dorcoceras</taxon>
    </lineage>
</organism>
<dbReference type="AlphaFoldDB" id="A0A2Z7BCK3"/>
<feature type="domain" description="Beta-ketoacyl-[acyl-carrier-protein] synthase III C-terminal" evidence="9">
    <location>
        <begin position="343"/>
        <end position="423"/>
    </location>
</feature>